<dbReference type="PROSITE" id="PS50850">
    <property type="entry name" value="MFS"/>
    <property type="match status" value="1"/>
</dbReference>
<feature type="transmembrane region" description="Helical" evidence="5">
    <location>
        <begin position="5"/>
        <end position="24"/>
    </location>
</feature>
<feature type="transmembrane region" description="Helical" evidence="5">
    <location>
        <begin position="133"/>
        <end position="158"/>
    </location>
</feature>
<keyword evidence="3 5" id="KW-1133">Transmembrane helix</keyword>
<dbReference type="KEGG" id="nps:KRR39_05350"/>
<evidence type="ECO:0000256" key="4">
    <source>
        <dbReference type="ARBA" id="ARBA00023136"/>
    </source>
</evidence>
<keyword evidence="8" id="KW-1185">Reference proteome</keyword>
<protein>
    <submittedName>
        <fullName evidence="7">MFS transporter</fullName>
    </submittedName>
</protein>
<evidence type="ECO:0000259" key="6">
    <source>
        <dbReference type="PROSITE" id="PS50850"/>
    </source>
</evidence>
<feature type="transmembrane region" description="Helical" evidence="5">
    <location>
        <begin position="75"/>
        <end position="93"/>
    </location>
</feature>
<evidence type="ECO:0000256" key="2">
    <source>
        <dbReference type="ARBA" id="ARBA00022692"/>
    </source>
</evidence>
<name>A0A975T1M1_9ACTN</name>
<feature type="transmembrane region" description="Helical" evidence="5">
    <location>
        <begin position="164"/>
        <end position="183"/>
    </location>
</feature>
<feature type="transmembrane region" description="Helical" evidence="5">
    <location>
        <begin position="99"/>
        <end position="121"/>
    </location>
</feature>
<dbReference type="GO" id="GO:0046943">
    <property type="term" value="F:carboxylic acid transmembrane transporter activity"/>
    <property type="evidence" value="ECO:0007669"/>
    <property type="project" value="TreeGrafter"/>
</dbReference>
<feature type="transmembrane region" description="Helical" evidence="5">
    <location>
        <begin position="44"/>
        <end position="63"/>
    </location>
</feature>
<sequence>MRGGFLAISLALWVASFMGLLLVYGLNTWLPKIMEIAGYSTGDALGLLLALNLGAVTGLLVAGQIADSRGNKPTALVWFGLAAVFLAGLSIKLESTPAVYVAVFLAGVFVFSAQVLVYAFVGHLYPPDVRGTALGLSAGVGRVGAIVGPFLGGALVSAGIAYPWGFYLFALAAVIAVLALALVPAHAPEPAPVTGPGAAART</sequence>
<dbReference type="RefSeq" id="WP_216941065.1">
    <property type="nucleotide sequence ID" value="NZ_CP077062.1"/>
</dbReference>
<dbReference type="PANTHER" id="PTHR23508:SF10">
    <property type="entry name" value="CARBOXYLIC ACID TRANSPORTER PROTEIN HOMOLOG"/>
    <property type="match status" value="1"/>
</dbReference>
<dbReference type="InterPro" id="IPR020846">
    <property type="entry name" value="MFS_dom"/>
</dbReference>
<accession>A0A975T1M1</accession>
<dbReference type="Pfam" id="PF07690">
    <property type="entry name" value="MFS_1"/>
    <property type="match status" value="1"/>
</dbReference>
<dbReference type="AlphaFoldDB" id="A0A975T1M1"/>
<evidence type="ECO:0000313" key="7">
    <source>
        <dbReference type="EMBL" id="QWZ09219.1"/>
    </source>
</evidence>
<dbReference type="PANTHER" id="PTHR23508">
    <property type="entry name" value="CARBOXYLIC ACID TRANSPORTER PROTEIN HOMOLOG"/>
    <property type="match status" value="1"/>
</dbReference>
<dbReference type="Proteomes" id="UP000683575">
    <property type="component" value="Chromosome"/>
</dbReference>
<feature type="domain" description="Major facilitator superfamily (MFS) profile" evidence="6">
    <location>
        <begin position="8"/>
        <end position="202"/>
    </location>
</feature>
<gene>
    <name evidence="7" type="ORF">KRR39_05350</name>
</gene>
<organism evidence="7 8">
    <name type="scientific">Nocardioides panacis</name>
    <dbReference type="NCBI Taxonomy" id="2849501"/>
    <lineage>
        <taxon>Bacteria</taxon>
        <taxon>Bacillati</taxon>
        <taxon>Actinomycetota</taxon>
        <taxon>Actinomycetes</taxon>
        <taxon>Propionibacteriales</taxon>
        <taxon>Nocardioidaceae</taxon>
        <taxon>Nocardioides</taxon>
    </lineage>
</organism>
<reference evidence="7" key="1">
    <citation type="submission" date="2021-06" db="EMBL/GenBank/DDBJ databases">
        <title>Complete genome sequence of Nocardioides sp. G188.</title>
        <authorList>
            <person name="Im W.-T."/>
        </authorList>
    </citation>
    <scope>NUCLEOTIDE SEQUENCE</scope>
    <source>
        <strain evidence="7">G188</strain>
    </source>
</reference>
<comment type="subcellular location">
    <subcellularLocation>
        <location evidence="1">Membrane</location>
        <topology evidence="1">Multi-pass membrane protein</topology>
    </subcellularLocation>
</comment>
<keyword evidence="2 5" id="KW-0812">Transmembrane</keyword>
<dbReference type="GO" id="GO:0005886">
    <property type="term" value="C:plasma membrane"/>
    <property type="evidence" value="ECO:0007669"/>
    <property type="project" value="TreeGrafter"/>
</dbReference>
<evidence type="ECO:0000313" key="8">
    <source>
        <dbReference type="Proteomes" id="UP000683575"/>
    </source>
</evidence>
<evidence type="ECO:0000256" key="5">
    <source>
        <dbReference type="SAM" id="Phobius"/>
    </source>
</evidence>
<evidence type="ECO:0000256" key="3">
    <source>
        <dbReference type="ARBA" id="ARBA00022989"/>
    </source>
</evidence>
<dbReference type="EMBL" id="CP077062">
    <property type="protein sequence ID" value="QWZ09219.1"/>
    <property type="molecule type" value="Genomic_DNA"/>
</dbReference>
<evidence type="ECO:0000256" key="1">
    <source>
        <dbReference type="ARBA" id="ARBA00004141"/>
    </source>
</evidence>
<keyword evidence="4 5" id="KW-0472">Membrane</keyword>
<proteinExistence type="predicted"/>
<dbReference type="InterPro" id="IPR011701">
    <property type="entry name" value="MFS"/>
</dbReference>